<comment type="caution">
    <text evidence="1">The sequence shown here is derived from an EMBL/GenBank/DDBJ whole genome shotgun (WGS) entry which is preliminary data.</text>
</comment>
<sequence length="134" mass="14885">MPEANIVHAINGMYCEIQAQSLALSWGVDNSAQLHCPGVMPSDWLAEAIDQLFIAVPTLSGISLPWREWRDAPDALALFEQIQSDFLARETFWQLPLWLRATRRQPTSPLQYDDARALLSPASDASARGSLPPL</sequence>
<organism evidence="1 2">
    <name type="scientific">Brenneria salicis ATCC 15712 = DSM 30166</name>
    <dbReference type="NCBI Taxonomy" id="714314"/>
    <lineage>
        <taxon>Bacteria</taxon>
        <taxon>Pseudomonadati</taxon>
        <taxon>Pseudomonadota</taxon>
        <taxon>Gammaproteobacteria</taxon>
        <taxon>Enterobacterales</taxon>
        <taxon>Pectobacteriaceae</taxon>
        <taxon>Brenneria</taxon>
    </lineage>
</organism>
<keyword evidence="2" id="KW-1185">Reference proteome</keyword>
<reference evidence="1 2" key="1">
    <citation type="submission" date="2018-06" db="EMBL/GenBank/DDBJ databases">
        <title>Genomic Encyclopedia of Type Strains, Phase IV (KMG-IV): sequencing the most valuable type-strain genomes for metagenomic binning, comparative biology and taxonomic classification.</title>
        <authorList>
            <person name="Goeker M."/>
        </authorList>
    </citation>
    <scope>NUCLEOTIDE SEQUENCE [LARGE SCALE GENOMIC DNA]</scope>
    <source>
        <strain evidence="1 2">DSM 30166</strain>
    </source>
</reference>
<name>A0A366IAE7_9GAMM</name>
<evidence type="ECO:0000313" key="1">
    <source>
        <dbReference type="EMBL" id="RBP66931.1"/>
    </source>
</evidence>
<protein>
    <submittedName>
        <fullName evidence="1">Uncharacterized protein</fullName>
    </submittedName>
</protein>
<dbReference type="Proteomes" id="UP000253046">
    <property type="component" value="Unassembled WGS sequence"/>
</dbReference>
<accession>A0A366IAE7</accession>
<proteinExistence type="predicted"/>
<gene>
    <name evidence="1" type="ORF">DES54_102142</name>
</gene>
<dbReference type="EMBL" id="QNRY01000002">
    <property type="protein sequence ID" value="RBP66931.1"/>
    <property type="molecule type" value="Genomic_DNA"/>
</dbReference>
<dbReference type="AlphaFoldDB" id="A0A366IAE7"/>
<evidence type="ECO:0000313" key="2">
    <source>
        <dbReference type="Proteomes" id="UP000253046"/>
    </source>
</evidence>